<evidence type="ECO:0000313" key="1">
    <source>
        <dbReference type="EMBL" id="HJF90914.1"/>
    </source>
</evidence>
<proteinExistence type="predicted"/>
<dbReference type="InterPro" id="IPR019619">
    <property type="entry name" value="DUF2490"/>
</dbReference>
<reference evidence="1" key="2">
    <citation type="submission" date="2021-09" db="EMBL/GenBank/DDBJ databases">
        <authorList>
            <person name="Gilroy R."/>
        </authorList>
    </citation>
    <scope>NUCLEOTIDE SEQUENCE</scope>
    <source>
        <strain evidence="1">CHK55-1828</strain>
    </source>
</reference>
<dbReference type="AlphaFoldDB" id="A0A921HVB6"/>
<evidence type="ECO:0000313" key="2">
    <source>
        <dbReference type="Proteomes" id="UP000717835"/>
    </source>
</evidence>
<reference evidence="1" key="1">
    <citation type="journal article" date="2021" name="PeerJ">
        <title>Extensive microbial diversity within the chicken gut microbiome revealed by metagenomics and culture.</title>
        <authorList>
            <person name="Gilroy R."/>
            <person name="Ravi A."/>
            <person name="Getino M."/>
            <person name="Pursley I."/>
            <person name="Horton D.L."/>
            <person name="Alikhan N.F."/>
            <person name="Baker D."/>
            <person name="Gharbi K."/>
            <person name="Hall N."/>
            <person name="Watson M."/>
            <person name="Adriaenssens E.M."/>
            <person name="Foster-Nyarko E."/>
            <person name="Jarju S."/>
            <person name="Secka A."/>
            <person name="Antonio M."/>
            <person name="Oren A."/>
            <person name="Chaudhuri R.R."/>
            <person name="La Ragione R."/>
            <person name="Hildebrand F."/>
            <person name="Pallen M.J."/>
        </authorList>
    </citation>
    <scope>NUCLEOTIDE SEQUENCE</scope>
    <source>
        <strain evidence="1">CHK55-1828</strain>
    </source>
</reference>
<gene>
    <name evidence="1" type="ORF">K8W02_00795</name>
</gene>
<accession>A0A921HVB6</accession>
<dbReference type="Pfam" id="PF10677">
    <property type="entry name" value="DUF2490"/>
    <property type="match status" value="1"/>
</dbReference>
<dbReference type="Proteomes" id="UP000717835">
    <property type="component" value="Unassembled WGS sequence"/>
</dbReference>
<name>A0A921HVB6_9BACT</name>
<protein>
    <submittedName>
        <fullName evidence="1">DUF2490 domain-containing protein</fullName>
    </submittedName>
</protein>
<sequence length="221" mass="26090">MGRFQIRQIRKWIGLILLWGGIVPTVQAQEVDYTTWLRQGVVYEVNERLDVSGGLEWRTKSHLRTTDRWGLDVGAKYAVLSFLKLGGGYEIHYRNRGGDGWKFRHRYHADGTLSGRWGRVKLALRERFQHTWDDVENELRLRSRLKLAYDIRHCKLEPYASVEMYNSLNRGDGFDVARMRYRAGLSLPLFSEDWEADVFYCRQWEADGRKNIFGVDCVYKF</sequence>
<dbReference type="RefSeq" id="WP_022021030.1">
    <property type="nucleotide sequence ID" value="NZ_DYVX01000004.1"/>
</dbReference>
<dbReference type="EMBL" id="DYVX01000004">
    <property type="protein sequence ID" value="HJF90914.1"/>
    <property type="molecule type" value="Genomic_DNA"/>
</dbReference>
<comment type="caution">
    <text evidence="1">The sequence shown here is derived from an EMBL/GenBank/DDBJ whole genome shotgun (WGS) entry which is preliminary data.</text>
</comment>
<organism evidence="1 2">
    <name type="scientific">Mediterranea massiliensis</name>
    <dbReference type="NCBI Taxonomy" id="1841865"/>
    <lineage>
        <taxon>Bacteria</taxon>
        <taxon>Pseudomonadati</taxon>
        <taxon>Bacteroidota</taxon>
        <taxon>Bacteroidia</taxon>
        <taxon>Bacteroidales</taxon>
        <taxon>Bacteroidaceae</taxon>
        <taxon>Mediterranea</taxon>
    </lineage>
</organism>